<evidence type="ECO:0008006" key="3">
    <source>
        <dbReference type="Google" id="ProtNLM"/>
    </source>
</evidence>
<organism evidence="1 2">
    <name type="scientific">Candidatus Enterococcus ikei</name>
    <dbReference type="NCBI Taxonomy" id="2815326"/>
    <lineage>
        <taxon>Bacteria</taxon>
        <taxon>Bacillati</taxon>
        <taxon>Bacillota</taxon>
        <taxon>Bacilli</taxon>
        <taxon>Lactobacillales</taxon>
        <taxon>Enterococcaceae</taxon>
        <taxon>Enterococcus</taxon>
    </lineage>
</organism>
<gene>
    <name evidence="1" type="ORF">JZO69_01050</name>
</gene>
<comment type="caution">
    <text evidence="1">The sequence shown here is derived from an EMBL/GenBank/DDBJ whole genome shotgun (WGS) entry which is preliminary data.</text>
</comment>
<protein>
    <recommendedName>
        <fullName evidence="3">AP2 domain-containing protein</fullName>
    </recommendedName>
</protein>
<reference evidence="1 2" key="1">
    <citation type="submission" date="2021-03" db="EMBL/GenBank/DDBJ databases">
        <title>Enterococcal diversity collection.</title>
        <authorList>
            <person name="Gilmore M.S."/>
            <person name="Schwartzman J."/>
            <person name="Van Tyne D."/>
            <person name="Martin M."/>
            <person name="Earl A.M."/>
            <person name="Manson A.L."/>
            <person name="Straub T."/>
            <person name="Salamzade R."/>
            <person name="Saavedra J."/>
            <person name="Lebreton F."/>
            <person name="Prichula J."/>
            <person name="Schaufler K."/>
            <person name="Gaca A."/>
            <person name="Sgardioli B."/>
            <person name="Wagenaar J."/>
            <person name="Strong T."/>
        </authorList>
    </citation>
    <scope>NUCLEOTIDE SEQUENCE [LARGE SCALE GENOMIC DNA]</scope>
    <source>
        <strain evidence="1 2">DIV0869a</strain>
    </source>
</reference>
<dbReference type="RefSeq" id="WP_207111060.1">
    <property type="nucleotide sequence ID" value="NZ_JAFLWD010000003.1"/>
</dbReference>
<evidence type="ECO:0000313" key="1">
    <source>
        <dbReference type="EMBL" id="MBO0438948.1"/>
    </source>
</evidence>
<proteinExistence type="predicted"/>
<dbReference type="EMBL" id="JAFLWD010000003">
    <property type="protein sequence ID" value="MBO0438948.1"/>
    <property type="molecule type" value="Genomic_DNA"/>
</dbReference>
<keyword evidence="2" id="KW-1185">Reference proteome</keyword>
<sequence>MPAALNLENKKFGRLVALKRVDNIGNHAYWLCLCECGKEKSIRSDHLNNGLIKSCGCLEIESRIQGNNHKHGSSKQRLYRIWSGMKKRCFNKKCLAFRNYGGRGITVCDEWKNDYVNFENWALANGYDSDLSIDRINVDGNYEPSNCRWANAKVQANNRRMRGSA</sequence>
<evidence type="ECO:0000313" key="2">
    <source>
        <dbReference type="Proteomes" id="UP000664632"/>
    </source>
</evidence>
<name>A0ABS3GUL8_9ENTE</name>
<dbReference type="Proteomes" id="UP000664632">
    <property type="component" value="Unassembled WGS sequence"/>
</dbReference>
<accession>A0ABS3GUL8</accession>